<reference evidence="1" key="2">
    <citation type="journal article" date="2015" name="Fish Shellfish Immunol.">
        <title>Early steps in the European eel (Anguilla anguilla)-Vibrio vulnificus interaction in the gills: Role of the RtxA13 toxin.</title>
        <authorList>
            <person name="Callol A."/>
            <person name="Pajuelo D."/>
            <person name="Ebbesson L."/>
            <person name="Teles M."/>
            <person name="MacKenzie S."/>
            <person name="Amaro C."/>
        </authorList>
    </citation>
    <scope>NUCLEOTIDE SEQUENCE</scope>
</reference>
<proteinExistence type="predicted"/>
<name>A0A0E9QZR3_ANGAN</name>
<accession>A0A0E9QZR3</accession>
<dbReference type="AlphaFoldDB" id="A0A0E9QZR3"/>
<protein>
    <submittedName>
        <fullName evidence="1">Uncharacterized protein</fullName>
    </submittedName>
</protein>
<dbReference type="EMBL" id="GBXM01086590">
    <property type="protein sequence ID" value="JAH21987.1"/>
    <property type="molecule type" value="Transcribed_RNA"/>
</dbReference>
<sequence length="29" mass="3482">MVNAFMCYTTHADHMYPVYLPEYRLVTSQ</sequence>
<reference evidence="1" key="1">
    <citation type="submission" date="2014-11" db="EMBL/GenBank/DDBJ databases">
        <authorList>
            <person name="Amaro Gonzalez C."/>
        </authorList>
    </citation>
    <scope>NUCLEOTIDE SEQUENCE</scope>
</reference>
<organism evidence="1">
    <name type="scientific">Anguilla anguilla</name>
    <name type="common">European freshwater eel</name>
    <name type="synonym">Muraena anguilla</name>
    <dbReference type="NCBI Taxonomy" id="7936"/>
    <lineage>
        <taxon>Eukaryota</taxon>
        <taxon>Metazoa</taxon>
        <taxon>Chordata</taxon>
        <taxon>Craniata</taxon>
        <taxon>Vertebrata</taxon>
        <taxon>Euteleostomi</taxon>
        <taxon>Actinopterygii</taxon>
        <taxon>Neopterygii</taxon>
        <taxon>Teleostei</taxon>
        <taxon>Anguilliformes</taxon>
        <taxon>Anguillidae</taxon>
        <taxon>Anguilla</taxon>
    </lineage>
</organism>
<evidence type="ECO:0000313" key="1">
    <source>
        <dbReference type="EMBL" id="JAH21987.1"/>
    </source>
</evidence>